<accession>J9G4U3</accession>
<reference evidence="2" key="1">
    <citation type="journal article" date="2012" name="PLoS ONE">
        <title>Gene sets for utilization of primary and secondary nutrition supplies in the distal gut of endangered iberian lynx.</title>
        <authorList>
            <person name="Alcaide M."/>
            <person name="Messina E."/>
            <person name="Richter M."/>
            <person name="Bargiela R."/>
            <person name="Peplies J."/>
            <person name="Huws S.A."/>
            <person name="Newbold C.J."/>
            <person name="Golyshin P.N."/>
            <person name="Simon M.A."/>
            <person name="Lopez G."/>
            <person name="Yakimov M.M."/>
            <person name="Ferrer M."/>
        </authorList>
    </citation>
    <scope>NUCLEOTIDE SEQUENCE</scope>
</reference>
<dbReference type="EMBL" id="AMCI01002631">
    <property type="protein sequence ID" value="EJX02237.1"/>
    <property type="molecule type" value="Genomic_DNA"/>
</dbReference>
<dbReference type="AlphaFoldDB" id="J9G4U3"/>
<name>J9G4U3_9ZZZZ</name>
<feature type="transmembrane region" description="Helical" evidence="1">
    <location>
        <begin position="55"/>
        <end position="71"/>
    </location>
</feature>
<sequence length="194" mass="22640">MESKKDNLSELEALKADYALLKQSLDKQDATHARMLAEIKSRRISRLNKEMNRRIRMNLIALPIGLVLLLVTDWSNVFAIFVVLWGLVNVYYAVKIKRQLNADGLMTEEVICATKKIIEYRRFYRNSLFINSIVCLLITLYIFVGIFSKLSYSESIQHIWIVGTVFVIVALVVEVVRYRKHHKLCQELLDQFDE</sequence>
<comment type="caution">
    <text evidence="2">The sequence shown here is derived from an EMBL/GenBank/DDBJ whole genome shotgun (WGS) entry which is preliminary data.</text>
</comment>
<gene>
    <name evidence="2" type="ORF">EVA_09656</name>
</gene>
<feature type="transmembrane region" description="Helical" evidence="1">
    <location>
        <begin position="128"/>
        <end position="147"/>
    </location>
</feature>
<evidence type="ECO:0000256" key="1">
    <source>
        <dbReference type="SAM" id="Phobius"/>
    </source>
</evidence>
<feature type="transmembrane region" description="Helical" evidence="1">
    <location>
        <begin position="77"/>
        <end position="94"/>
    </location>
</feature>
<keyword evidence="1" id="KW-1133">Transmembrane helix</keyword>
<keyword evidence="1" id="KW-0472">Membrane</keyword>
<feature type="transmembrane region" description="Helical" evidence="1">
    <location>
        <begin position="159"/>
        <end position="176"/>
    </location>
</feature>
<proteinExistence type="predicted"/>
<protein>
    <submittedName>
        <fullName evidence="2">Membrane protein</fullName>
    </submittedName>
</protein>
<evidence type="ECO:0000313" key="2">
    <source>
        <dbReference type="EMBL" id="EJX02237.1"/>
    </source>
</evidence>
<keyword evidence="1" id="KW-0812">Transmembrane</keyword>
<organism evidence="2">
    <name type="scientific">gut metagenome</name>
    <dbReference type="NCBI Taxonomy" id="749906"/>
    <lineage>
        <taxon>unclassified sequences</taxon>
        <taxon>metagenomes</taxon>
        <taxon>organismal metagenomes</taxon>
    </lineage>
</organism>